<name>A0A319DWJ0_9EURO</name>
<feature type="region of interest" description="Disordered" evidence="1">
    <location>
        <begin position="26"/>
        <end position="49"/>
    </location>
</feature>
<evidence type="ECO:0000256" key="1">
    <source>
        <dbReference type="SAM" id="MobiDB-lite"/>
    </source>
</evidence>
<evidence type="ECO:0000313" key="3">
    <source>
        <dbReference type="Proteomes" id="UP000247810"/>
    </source>
</evidence>
<proteinExistence type="predicted"/>
<dbReference type="EMBL" id="KZ825848">
    <property type="protein sequence ID" value="PYH95773.1"/>
    <property type="molecule type" value="Genomic_DNA"/>
</dbReference>
<evidence type="ECO:0000313" key="2">
    <source>
        <dbReference type="EMBL" id="PYH95773.1"/>
    </source>
</evidence>
<protein>
    <submittedName>
        <fullName evidence="2">Uncharacterized protein</fullName>
    </submittedName>
</protein>
<dbReference type="VEuPathDB" id="FungiDB:BO71DRAFT_397735"/>
<organism evidence="2 3">
    <name type="scientific">Aspergillus ellipticus CBS 707.79</name>
    <dbReference type="NCBI Taxonomy" id="1448320"/>
    <lineage>
        <taxon>Eukaryota</taxon>
        <taxon>Fungi</taxon>
        <taxon>Dikarya</taxon>
        <taxon>Ascomycota</taxon>
        <taxon>Pezizomycotina</taxon>
        <taxon>Eurotiomycetes</taxon>
        <taxon>Eurotiomycetidae</taxon>
        <taxon>Eurotiales</taxon>
        <taxon>Aspergillaceae</taxon>
        <taxon>Aspergillus</taxon>
        <taxon>Aspergillus subgen. Circumdati</taxon>
    </lineage>
</organism>
<gene>
    <name evidence="2" type="ORF">BO71DRAFT_397735</name>
</gene>
<keyword evidence="3" id="KW-1185">Reference proteome</keyword>
<reference evidence="2 3" key="1">
    <citation type="submission" date="2018-02" db="EMBL/GenBank/DDBJ databases">
        <title>The genomes of Aspergillus section Nigri reveals drivers in fungal speciation.</title>
        <authorList>
            <consortium name="DOE Joint Genome Institute"/>
            <person name="Vesth T.C."/>
            <person name="Nybo J."/>
            <person name="Theobald S."/>
            <person name="Brandl J."/>
            <person name="Frisvad J.C."/>
            <person name="Nielsen K.F."/>
            <person name="Lyhne E.K."/>
            <person name="Kogle M.E."/>
            <person name="Kuo A."/>
            <person name="Riley R."/>
            <person name="Clum A."/>
            <person name="Nolan M."/>
            <person name="Lipzen A."/>
            <person name="Salamov A."/>
            <person name="Henrissat B."/>
            <person name="Wiebenga A."/>
            <person name="De vries R.P."/>
            <person name="Grigoriev I.V."/>
            <person name="Mortensen U.H."/>
            <person name="Andersen M.R."/>
            <person name="Baker S.E."/>
        </authorList>
    </citation>
    <scope>NUCLEOTIDE SEQUENCE [LARGE SCALE GENOMIC DNA]</scope>
    <source>
        <strain evidence="2 3">CBS 707.79</strain>
    </source>
</reference>
<dbReference type="Proteomes" id="UP000247810">
    <property type="component" value="Unassembled WGS sequence"/>
</dbReference>
<accession>A0A319DWJ0</accession>
<sequence>MEGNGVEDINIKIQDLNIEDGDTIMEDADADIEDENVDTKDEDTDTEDEDINRKDKKINFLKVFRKYPDISFDEANINFPVHLVPRVSPNARDRVSACLTRAAEALIHERKVASLEKNKTLRLCDQDQLPYYPRHTRTLERLEADGRILQSELFLYPNWEAFKIFADEITPYFNAHYSSFREYLEARTICDRLFQETPFADWWENCFKKEMLKWERLWSRESCQYEVVVEQLCQLILRRVNSSERYVANLRRRAFPPSLETIF</sequence>
<dbReference type="AlphaFoldDB" id="A0A319DWJ0"/>